<dbReference type="OrthoDB" id="3795464at2759"/>
<evidence type="ECO:0000313" key="4">
    <source>
        <dbReference type="Proteomes" id="UP000799757"/>
    </source>
</evidence>
<feature type="region of interest" description="Disordered" evidence="2">
    <location>
        <begin position="72"/>
        <end position="97"/>
    </location>
</feature>
<organism evidence="3 4">
    <name type="scientific">Melanomma pulvis-pyrius CBS 109.77</name>
    <dbReference type="NCBI Taxonomy" id="1314802"/>
    <lineage>
        <taxon>Eukaryota</taxon>
        <taxon>Fungi</taxon>
        <taxon>Dikarya</taxon>
        <taxon>Ascomycota</taxon>
        <taxon>Pezizomycotina</taxon>
        <taxon>Dothideomycetes</taxon>
        <taxon>Pleosporomycetidae</taxon>
        <taxon>Pleosporales</taxon>
        <taxon>Melanommataceae</taxon>
        <taxon>Melanomma</taxon>
    </lineage>
</organism>
<accession>A0A6A6XT19</accession>
<feature type="coiled-coil region" evidence="1">
    <location>
        <begin position="220"/>
        <end position="247"/>
    </location>
</feature>
<feature type="compositionally biased region" description="Polar residues" evidence="2">
    <location>
        <begin position="131"/>
        <end position="140"/>
    </location>
</feature>
<proteinExistence type="predicted"/>
<evidence type="ECO:0000256" key="2">
    <source>
        <dbReference type="SAM" id="MobiDB-lite"/>
    </source>
</evidence>
<dbReference type="AlphaFoldDB" id="A0A6A6XT19"/>
<protein>
    <submittedName>
        <fullName evidence="3">Uncharacterized protein</fullName>
    </submittedName>
</protein>
<reference evidence="3" key="1">
    <citation type="journal article" date="2020" name="Stud. Mycol.">
        <title>101 Dothideomycetes genomes: a test case for predicting lifestyles and emergence of pathogens.</title>
        <authorList>
            <person name="Haridas S."/>
            <person name="Albert R."/>
            <person name="Binder M."/>
            <person name="Bloem J."/>
            <person name="Labutti K."/>
            <person name="Salamov A."/>
            <person name="Andreopoulos B."/>
            <person name="Baker S."/>
            <person name="Barry K."/>
            <person name="Bills G."/>
            <person name="Bluhm B."/>
            <person name="Cannon C."/>
            <person name="Castanera R."/>
            <person name="Culley D."/>
            <person name="Daum C."/>
            <person name="Ezra D."/>
            <person name="Gonzalez J."/>
            <person name="Henrissat B."/>
            <person name="Kuo A."/>
            <person name="Liang C."/>
            <person name="Lipzen A."/>
            <person name="Lutzoni F."/>
            <person name="Magnuson J."/>
            <person name="Mondo S."/>
            <person name="Nolan M."/>
            <person name="Ohm R."/>
            <person name="Pangilinan J."/>
            <person name="Park H.-J."/>
            <person name="Ramirez L."/>
            <person name="Alfaro M."/>
            <person name="Sun H."/>
            <person name="Tritt A."/>
            <person name="Yoshinaga Y."/>
            <person name="Zwiers L.-H."/>
            <person name="Turgeon B."/>
            <person name="Goodwin S."/>
            <person name="Spatafora J."/>
            <person name="Crous P."/>
            <person name="Grigoriev I."/>
        </authorList>
    </citation>
    <scope>NUCLEOTIDE SEQUENCE</scope>
    <source>
        <strain evidence="3">CBS 109.77</strain>
    </source>
</reference>
<dbReference type="EMBL" id="MU001762">
    <property type="protein sequence ID" value="KAF2799549.1"/>
    <property type="molecule type" value="Genomic_DNA"/>
</dbReference>
<feature type="compositionally biased region" description="Polar residues" evidence="2">
    <location>
        <begin position="155"/>
        <end position="168"/>
    </location>
</feature>
<keyword evidence="4" id="KW-1185">Reference proteome</keyword>
<name>A0A6A6XT19_9PLEO</name>
<feature type="region of interest" description="Disordered" evidence="2">
    <location>
        <begin position="124"/>
        <end position="182"/>
    </location>
</feature>
<keyword evidence="1" id="KW-0175">Coiled coil</keyword>
<evidence type="ECO:0000313" key="3">
    <source>
        <dbReference type="EMBL" id="KAF2799549.1"/>
    </source>
</evidence>
<sequence>MLYCSLTWWSDRGFPPPSPNVQIRPTFTEAAHLSKRGLIKRVERNSDCIVPIIRHLTVQKYYRNNPLPQPLQIRYTPGRKTSAPELHEAAPKESMISAPPTPAPVYALAPQPIKNLVNSSLDPRLRDKITSGHTFTSSSYDPEVSADNEKHSFRHGNNPQYHANSTTIHDPHSDMDSDTLPLASSRIRPNRMAFLETPHGGPPQRSPTPELVDSELRTIFQQLEAKFRRVQRENKRLKAENAELRKCLGQSNGYEAGAKRPRYDEDML</sequence>
<dbReference type="Proteomes" id="UP000799757">
    <property type="component" value="Unassembled WGS sequence"/>
</dbReference>
<gene>
    <name evidence="3" type="ORF">K505DRAFT_388080</name>
</gene>
<evidence type="ECO:0000256" key="1">
    <source>
        <dbReference type="SAM" id="Coils"/>
    </source>
</evidence>